<dbReference type="InterPro" id="IPR007345">
    <property type="entry name" value="Polysacch_pyruvyl_Trfase"/>
</dbReference>
<organism evidence="2 3">
    <name type="scientific">Agromyces luteolus</name>
    <dbReference type="NCBI Taxonomy" id="88373"/>
    <lineage>
        <taxon>Bacteria</taxon>
        <taxon>Bacillati</taxon>
        <taxon>Actinomycetota</taxon>
        <taxon>Actinomycetes</taxon>
        <taxon>Micrococcales</taxon>
        <taxon>Microbacteriaceae</taxon>
        <taxon>Agromyces</taxon>
    </lineage>
</organism>
<dbReference type="AlphaFoldDB" id="A0A7C9MG55"/>
<accession>A0A7C9MG55</accession>
<evidence type="ECO:0000313" key="2">
    <source>
        <dbReference type="EMBL" id="MUN06418.1"/>
    </source>
</evidence>
<protein>
    <recommendedName>
        <fullName evidence="1">Polysaccharide pyruvyl transferase domain-containing protein</fullName>
    </recommendedName>
</protein>
<reference evidence="2 3" key="1">
    <citation type="submission" date="2019-11" db="EMBL/GenBank/DDBJ databases">
        <title>Agromyces kandeliae sp. nov., isolated from mangrove soil.</title>
        <authorList>
            <person name="Wang R."/>
        </authorList>
    </citation>
    <scope>NUCLEOTIDE SEQUENCE [LARGE SCALE GENOMIC DNA]</scope>
    <source>
        <strain evidence="2 3">JCM 11431</strain>
    </source>
</reference>
<keyword evidence="3" id="KW-1185">Reference proteome</keyword>
<name>A0A7C9MG55_9MICO</name>
<dbReference type="OrthoDB" id="9811182at2"/>
<evidence type="ECO:0000259" key="1">
    <source>
        <dbReference type="Pfam" id="PF04230"/>
    </source>
</evidence>
<dbReference type="Pfam" id="PF04230">
    <property type="entry name" value="PS_pyruv_trans"/>
    <property type="match status" value="1"/>
</dbReference>
<proteinExistence type="predicted"/>
<comment type="caution">
    <text evidence="2">The sequence shown here is derived from an EMBL/GenBank/DDBJ whole genome shotgun (WGS) entry which is preliminary data.</text>
</comment>
<dbReference type="RefSeq" id="WP_155841087.1">
    <property type="nucleotide sequence ID" value="NZ_BAAAIA010000009.1"/>
</dbReference>
<dbReference type="EMBL" id="WODA01000006">
    <property type="protein sequence ID" value="MUN06418.1"/>
    <property type="molecule type" value="Genomic_DNA"/>
</dbReference>
<dbReference type="Proteomes" id="UP000480122">
    <property type="component" value="Unassembled WGS sequence"/>
</dbReference>
<feature type="domain" description="Polysaccharide pyruvyl transferase" evidence="1">
    <location>
        <begin position="127"/>
        <end position="311"/>
    </location>
</feature>
<gene>
    <name evidence="2" type="ORF">GLX25_04710</name>
</gene>
<evidence type="ECO:0000313" key="3">
    <source>
        <dbReference type="Proteomes" id="UP000480122"/>
    </source>
</evidence>
<sequence length="379" mass="42438">MSERLVGIVTINDDTNYGNRLQNFALHEIVRSLGWVPETIANRPPSWDRSLLVPRTMHDLWHDLPGVVERARSRMPRRLRAPAAPSPPFLEVRRAAIAGFARDRIRSSPQAYSTMPTDYWADRYERAIAGSDQVWNPTYRRAQTLDFLDFTEGAKRIAYAPSFGVRRIPGYLRSRYRRWIGGIAHLSVRETVGADIVADLTGRDAPVVLDPTALLPRADWDALIGDRPRPVDVRYAVRFFLGRPTAAQDDWIMQDAARRHLEVVDLHALDDERFADVDPLGFVSAIAHADAVYTDSFHAASFSLLYRRPLVLGQRYADDARQEELIAQHRLAARATGVDGLRVIADVDWLNVEAGRERLRSSSLGFLAGALGDAAAGPG</sequence>